<evidence type="ECO:0000313" key="10">
    <source>
        <dbReference type="Proteomes" id="UP000694521"/>
    </source>
</evidence>
<evidence type="ECO:0000256" key="4">
    <source>
        <dbReference type="ARBA" id="ARBA00023125"/>
    </source>
</evidence>
<evidence type="ECO:0000256" key="5">
    <source>
        <dbReference type="ARBA" id="ARBA00023163"/>
    </source>
</evidence>
<organism evidence="9 10">
    <name type="scientific">Anser cygnoides</name>
    <name type="common">Swan goose</name>
    <dbReference type="NCBI Taxonomy" id="8845"/>
    <lineage>
        <taxon>Eukaryota</taxon>
        <taxon>Metazoa</taxon>
        <taxon>Chordata</taxon>
        <taxon>Craniata</taxon>
        <taxon>Vertebrata</taxon>
        <taxon>Euteleostomi</taxon>
        <taxon>Archelosauria</taxon>
        <taxon>Archosauria</taxon>
        <taxon>Dinosauria</taxon>
        <taxon>Saurischia</taxon>
        <taxon>Theropoda</taxon>
        <taxon>Coelurosauria</taxon>
        <taxon>Aves</taxon>
        <taxon>Neognathae</taxon>
        <taxon>Galloanserae</taxon>
        <taxon>Anseriformes</taxon>
        <taxon>Anatidae</taxon>
        <taxon>Anserinae</taxon>
        <taxon>Anser</taxon>
    </lineage>
</organism>
<evidence type="ECO:0000313" key="9">
    <source>
        <dbReference type="Ensembl" id="ENSACDP00005024428.1"/>
    </source>
</evidence>
<dbReference type="FunFam" id="3.90.1460.10:FF:000004">
    <property type="entry name" value="general transcription factor II-I isoform X1"/>
    <property type="match status" value="1"/>
</dbReference>
<protein>
    <submittedName>
        <fullName evidence="9">General transcription factor IIi</fullName>
    </submittedName>
</protein>
<keyword evidence="2" id="KW-0677">Repeat</keyword>
<keyword evidence="5" id="KW-0804">Transcription</keyword>
<dbReference type="AlphaFoldDB" id="A0A8B9ESJ8"/>
<reference evidence="9" key="2">
    <citation type="submission" date="2025-09" db="UniProtKB">
        <authorList>
            <consortium name="Ensembl"/>
        </authorList>
    </citation>
    <scope>IDENTIFICATION</scope>
</reference>
<evidence type="ECO:0000256" key="8">
    <source>
        <dbReference type="SAM" id="Phobius"/>
    </source>
</evidence>
<evidence type="ECO:0000256" key="6">
    <source>
        <dbReference type="ARBA" id="ARBA00023242"/>
    </source>
</evidence>
<dbReference type="SUPFAM" id="SSF117773">
    <property type="entry name" value="GTF2I-like repeat"/>
    <property type="match status" value="6"/>
</dbReference>
<evidence type="ECO:0000256" key="7">
    <source>
        <dbReference type="SAM" id="MobiDB-lite"/>
    </source>
</evidence>
<keyword evidence="8" id="KW-0812">Transmembrane</keyword>
<keyword evidence="4" id="KW-0238">DNA-binding</keyword>
<dbReference type="FunFam" id="3.90.1460.10:FF:000002">
    <property type="entry name" value="General transcription factor II-I isoform 1"/>
    <property type="match status" value="1"/>
</dbReference>
<dbReference type="PANTHER" id="PTHR46304:SF2">
    <property type="entry name" value="GENERAL TRANSCRIPTION FACTOR II-I"/>
    <property type="match status" value="1"/>
</dbReference>
<dbReference type="PROSITE" id="PS51139">
    <property type="entry name" value="GTF2I"/>
    <property type="match status" value="6"/>
</dbReference>
<dbReference type="PANTHER" id="PTHR46304">
    <property type="entry name" value="GENERAL TRANSCRIPTION FACTOR II-I REPEAT DOMAIN-CONTAINING PROTEIN 1"/>
    <property type="match status" value="1"/>
</dbReference>
<evidence type="ECO:0000256" key="2">
    <source>
        <dbReference type="ARBA" id="ARBA00022737"/>
    </source>
</evidence>
<dbReference type="GO" id="GO:0005634">
    <property type="term" value="C:nucleus"/>
    <property type="evidence" value="ECO:0007669"/>
    <property type="project" value="UniProtKB-SubCell"/>
</dbReference>
<dbReference type="FunFam" id="3.90.1460.10:FF:000001">
    <property type="entry name" value="general transcription factor II-I isoform X1"/>
    <property type="match status" value="2"/>
</dbReference>
<feature type="transmembrane region" description="Helical" evidence="8">
    <location>
        <begin position="862"/>
        <end position="882"/>
    </location>
</feature>
<dbReference type="InterPro" id="IPR004212">
    <property type="entry name" value="GTF2I"/>
</dbReference>
<keyword evidence="3" id="KW-0805">Transcription regulation</keyword>
<feature type="transmembrane region" description="Helical" evidence="8">
    <location>
        <begin position="833"/>
        <end position="850"/>
    </location>
</feature>
<keyword evidence="10" id="KW-1185">Reference proteome</keyword>
<name>A0A8B9ESJ8_ANSCY</name>
<dbReference type="Ensembl" id="ENSACDT00005029185.1">
    <property type="protein sequence ID" value="ENSACDP00005024428.1"/>
    <property type="gene ID" value="ENSACDG00005017577.1"/>
</dbReference>
<dbReference type="GO" id="GO:0003700">
    <property type="term" value="F:DNA-binding transcription factor activity"/>
    <property type="evidence" value="ECO:0007669"/>
    <property type="project" value="TreeGrafter"/>
</dbReference>
<accession>A0A8B9ESJ8</accession>
<dbReference type="Pfam" id="PF02946">
    <property type="entry name" value="GTF2I"/>
    <property type="match status" value="6"/>
</dbReference>
<feature type="region of interest" description="Disordered" evidence="7">
    <location>
        <begin position="223"/>
        <end position="253"/>
    </location>
</feature>
<dbReference type="GO" id="GO:0003677">
    <property type="term" value="F:DNA binding"/>
    <property type="evidence" value="ECO:0007669"/>
    <property type="project" value="UniProtKB-KW"/>
</dbReference>
<reference evidence="9" key="1">
    <citation type="submission" date="2025-08" db="UniProtKB">
        <authorList>
            <consortium name="Ensembl"/>
        </authorList>
    </citation>
    <scope>IDENTIFICATION</scope>
</reference>
<evidence type="ECO:0000256" key="1">
    <source>
        <dbReference type="ARBA" id="ARBA00004123"/>
    </source>
</evidence>
<keyword evidence="8" id="KW-0472">Membrane</keyword>
<dbReference type="Proteomes" id="UP000694521">
    <property type="component" value="Unplaced"/>
</dbReference>
<proteinExistence type="predicted"/>
<keyword evidence="8" id="KW-1133">Transmembrane helix</keyword>
<comment type="subcellular location">
    <subcellularLocation>
        <location evidence="1">Nucleus</location>
    </subcellularLocation>
</comment>
<keyword evidence="6" id="KW-0539">Nucleus</keyword>
<evidence type="ECO:0000256" key="3">
    <source>
        <dbReference type="ARBA" id="ARBA00023015"/>
    </source>
</evidence>
<dbReference type="InterPro" id="IPR036647">
    <property type="entry name" value="GTF2I-like_rpt_sf"/>
</dbReference>
<dbReference type="Gene3D" id="3.90.1460.10">
    <property type="entry name" value="GTF2I-like"/>
    <property type="match status" value="6"/>
</dbReference>
<sequence length="891" mass="101690">MAQATAPAASIHDEDSSESRMVVTFLMSALESMCKELAKSKAEVACIAVYETDVFVVGTERGRAFVNSRKDFQKDFVKYCVTEEERAAELQKTKTIPPVNRLTVDMVELEALRKSVEDYFCFCYGKALGKSTVVPVPYEKIQRDQSAVVVQGLPEGLAFKHPANYDVSTLKWILENKSGISFIIKRLFLVKLKELSRNVIFFYNVSVCFVYFYSCPPIQVKTEPNEDSDDEDYMPPNKRPKNTESANEAANTGRRKVREFNFEKWNARITDLRKQVEELFEKKYAQAIKAKGPVSIPYPLFQSHVEDLYVEGLPEGIPFRRPSTYGIPRLERILLAKERIRFVIKKHELLNSTREDVPLDKPVAGVKEEWYARITKLRKMVDQLFCKKFAEALGSTEPKAVPYQKFEAHPTDLYVEGLPENIPFRSPSWYGIPRLEKIIQVGNRIKFVIKRPELLTLSSTEVIQPRTNTPVKEDWNVRITKLRKQVEEIFNMKFAQALGLSEAVKVPYPVFESNPEYLYVEGLPEGIPFRSPTWFGIPRLERIVRGSGKIKFVVKKPELVTSYLPPGLASKVNTKGKQLSIIWCHQFINTLGWKTSVVQKHRCLNKPQATDVRTNSQTNGSNVSFKPRGREFSFEAWNAKITDLKQKVENLFNEKCGEALGLSEPVKVPFALFESFPEVFYVEGLPEGVPFRRPSTFGIPRLEKILRNKSKIKFIIKNSTANTVVNTAAGVEDLNIIQVTIPDDESERLSKVEKARQLREQVNDLFSRKFGEAIGMSFPVKVPYRKITINPGCVVVDGMPPGVAFKAPSYLEISSMRKILESSEFIKFTVIRAYYYYCILNAVGLAVPFVRSSSETVSWSEICWLMAVNSMFMVVLLFLKYFGCIKIPELR</sequence>